<keyword evidence="3" id="KW-1185">Reference proteome</keyword>
<comment type="caution">
    <text evidence="2">The sequence shown here is derived from an EMBL/GenBank/DDBJ whole genome shotgun (WGS) entry which is preliminary data.</text>
</comment>
<reference evidence="3" key="1">
    <citation type="journal article" date="2013" name="New Phytol.">
        <title>Comparative genomic and transcriptomic analyses reveal the hemibiotrophic stage shift of Colletotrichum fungi.</title>
        <authorList>
            <person name="Gan P."/>
            <person name="Ikeda K."/>
            <person name="Irieda H."/>
            <person name="Narusaka M."/>
            <person name="O'Connell R.J."/>
            <person name="Narusaka Y."/>
            <person name="Takano Y."/>
            <person name="Kubo Y."/>
            <person name="Shirasu K."/>
        </authorList>
    </citation>
    <scope>NUCLEOTIDE SEQUENCE [LARGE SCALE GENOMIC DNA]</scope>
    <source>
        <strain evidence="3">104-T / ATCC 96160 / CBS 514.97 / LARS 414 / MAFF 240422</strain>
    </source>
</reference>
<protein>
    <submittedName>
        <fullName evidence="2">Uncharacterized protein</fullName>
    </submittedName>
</protein>
<dbReference type="Proteomes" id="UP000014480">
    <property type="component" value="Unassembled WGS sequence"/>
</dbReference>
<keyword evidence="1" id="KW-0732">Signal</keyword>
<feature type="signal peptide" evidence="1">
    <location>
        <begin position="1"/>
        <end position="26"/>
    </location>
</feature>
<proteinExistence type="predicted"/>
<organism evidence="2 3">
    <name type="scientific">Colletotrichum orbiculare (strain 104-T / ATCC 96160 / CBS 514.97 / LARS 414 / MAFF 240422)</name>
    <name type="common">Cucumber anthracnose fungus</name>
    <name type="synonym">Colletotrichum lagenarium</name>
    <dbReference type="NCBI Taxonomy" id="1213857"/>
    <lineage>
        <taxon>Eukaryota</taxon>
        <taxon>Fungi</taxon>
        <taxon>Dikarya</taxon>
        <taxon>Ascomycota</taxon>
        <taxon>Pezizomycotina</taxon>
        <taxon>Sordariomycetes</taxon>
        <taxon>Hypocreomycetidae</taxon>
        <taxon>Glomerellales</taxon>
        <taxon>Glomerellaceae</taxon>
        <taxon>Colletotrichum</taxon>
        <taxon>Colletotrichum orbiculare species complex</taxon>
    </lineage>
</organism>
<feature type="chain" id="PRO_5019846696" evidence="1">
    <location>
        <begin position="27"/>
        <end position="97"/>
    </location>
</feature>
<evidence type="ECO:0000313" key="3">
    <source>
        <dbReference type="Proteomes" id="UP000014480"/>
    </source>
</evidence>
<gene>
    <name evidence="2" type="ORF">Cob_v006659</name>
</gene>
<dbReference type="AlphaFoldDB" id="A0A484FSP4"/>
<evidence type="ECO:0000313" key="2">
    <source>
        <dbReference type="EMBL" id="TDZ20504.1"/>
    </source>
</evidence>
<accession>A0A484FSP4</accession>
<sequence length="97" mass="11000">MSTQRIALSYFALWRLLRMCDIVSWAATGFIAVPVNWNIDCPPQRPSIPARWDGQVHRELTDVCGYCYSVPGEQFNQPRGAVAIKDSWEEARICAPT</sequence>
<name>A0A484FSP4_COLOR</name>
<dbReference type="EMBL" id="AMCV02000017">
    <property type="protein sequence ID" value="TDZ20504.1"/>
    <property type="molecule type" value="Genomic_DNA"/>
</dbReference>
<reference evidence="3" key="2">
    <citation type="journal article" date="2019" name="Mol. Plant Microbe Interact.">
        <title>Genome sequence resources for four phytopathogenic fungi from the Colletotrichum orbiculare species complex.</title>
        <authorList>
            <person name="Gan P."/>
            <person name="Tsushima A."/>
            <person name="Narusaka M."/>
            <person name="Narusaka Y."/>
            <person name="Takano Y."/>
            <person name="Kubo Y."/>
            <person name="Shirasu K."/>
        </authorList>
    </citation>
    <scope>GENOME REANNOTATION</scope>
    <source>
        <strain evidence="3">104-T / ATCC 96160 / CBS 514.97 / LARS 414 / MAFF 240422</strain>
    </source>
</reference>
<evidence type="ECO:0000256" key="1">
    <source>
        <dbReference type="SAM" id="SignalP"/>
    </source>
</evidence>